<sequence length="135" mass="14984">MGGWQKVHLWVGAMGVLLFLVSGAYMNSNFPDLYGGNMMVRMMYRANHVYLLLGSLVNLGLAMVTLAPLLGAWRWVRGGASLLLVVGNLLLLFAFWWEPAAQRIDRPLTFWGLILLMAGTGALLLAWFKRDAETG</sequence>
<comment type="caution">
    <text evidence="2">The sequence shown here is derived from an EMBL/GenBank/DDBJ whole genome shotgun (WGS) entry which is preliminary data.</text>
</comment>
<evidence type="ECO:0000313" key="2">
    <source>
        <dbReference type="EMBL" id="RRJ83649.1"/>
    </source>
</evidence>
<feature type="transmembrane region" description="Helical" evidence="1">
    <location>
        <begin position="7"/>
        <end position="28"/>
    </location>
</feature>
<accession>A0A3P3VPY2</accession>
<name>A0A3P3VPY2_9GAMM</name>
<reference evidence="2 3" key="1">
    <citation type="submission" date="2018-08" db="EMBL/GenBank/DDBJ databases">
        <authorList>
            <person name="Khan S.A."/>
        </authorList>
    </citation>
    <scope>NUCLEOTIDE SEQUENCE [LARGE SCALE GENOMIC DNA]</scope>
    <source>
        <strain evidence="2 3">GTF-13</strain>
    </source>
</reference>
<keyword evidence="1" id="KW-1133">Transmembrane helix</keyword>
<reference evidence="2 3" key="2">
    <citation type="submission" date="2018-12" db="EMBL/GenBank/DDBJ databases">
        <title>Simiduia agarivorans gen. nov., sp. nov., a marine, agarolytic bacterium isolated from shallow coastal water from Keelung, Taiwan.</title>
        <authorList>
            <person name="Shieh W.Y."/>
        </authorList>
    </citation>
    <scope>NUCLEOTIDE SEQUENCE [LARGE SCALE GENOMIC DNA]</scope>
    <source>
        <strain evidence="2 3">GTF-13</strain>
    </source>
</reference>
<dbReference type="Proteomes" id="UP000280792">
    <property type="component" value="Unassembled WGS sequence"/>
</dbReference>
<dbReference type="EMBL" id="QWEZ01000001">
    <property type="protein sequence ID" value="RRJ83649.1"/>
    <property type="molecule type" value="Genomic_DNA"/>
</dbReference>
<feature type="transmembrane region" description="Helical" evidence="1">
    <location>
        <begin position="80"/>
        <end position="97"/>
    </location>
</feature>
<evidence type="ECO:0000256" key="1">
    <source>
        <dbReference type="SAM" id="Phobius"/>
    </source>
</evidence>
<keyword evidence="1" id="KW-0812">Transmembrane</keyword>
<keyword evidence="1" id="KW-0472">Membrane</keyword>
<evidence type="ECO:0000313" key="3">
    <source>
        <dbReference type="Proteomes" id="UP000280792"/>
    </source>
</evidence>
<dbReference type="RefSeq" id="WP_125013816.1">
    <property type="nucleotide sequence ID" value="NZ_QWEZ01000001.1"/>
</dbReference>
<protein>
    <submittedName>
        <fullName evidence="2">Uncharacterized protein</fullName>
    </submittedName>
</protein>
<feature type="transmembrane region" description="Helical" evidence="1">
    <location>
        <begin position="48"/>
        <end position="73"/>
    </location>
</feature>
<feature type="transmembrane region" description="Helical" evidence="1">
    <location>
        <begin position="109"/>
        <end position="128"/>
    </location>
</feature>
<proteinExistence type="predicted"/>
<organism evidence="2 3">
    <name type="scientific">Aestuariirhabdus litorea</name>
    <dbReference type="NCBI Taxonomy" id="2528527"/>
    <lineage>
        <taxon>Bacteria</taxon>
        <taxon>Pseudomonadati</taxon>
        <taxon>Pseudomonadota</taxon>
        <taxon>Gammaproteobacteria</taxon>
        <taxon>Oceanospirillales</taxon>
        <taxon>Aestuariirhabdaceae</taxon>
        <taxon>Aestuariirhabdus</taxon>
    </lineage>
</organism>
<gene>
    <name evidence="2" type="ORF">D0544_00550</name>
</gene>
<keyword evidence="3" id="KW-1185">Reference proteome</keyword>
<dbReference type="AlphaFoldDB" id="A0A3P3VPY2"/>